<feature type="domain" description="Fibronectin type III-like" evidence="8">
    <location>
        <begin position="681"/>
        <end position="750"/>
    </location>
</feature>
<dbReference type="Pfam" id="PF01915">
    <property type="entry name" value="Glyco_hydro_3_C"/>
    <property type="match status" value="1"/>
</dbReference>
<comment type="similarity">
    <text evidence="2 7">Belongs to the glycosyl hydrolase 3 family.</text>
</comment>
<dbReference type="RefSeq" id="WP_169680573.1">
    <property type="nucleotide sequence ID" value="NZ_JABBNU010000005.1"/>
</dbReference>
<comment type="caution">
    <text evidence="9">The sequence shown here is derived from an EMBL/GenBank/DDBJ whole genome shotgun (WGS) entry which is preliminary data.</text>
</comment>
<dbReference type="Gene3D" id="3.20.20.300">
    <property type="entry name" value="Glycoside hydrolase, family 3, N-terminal domain"/>
    <property type="match status" value="1"/>
</dbReference>
<evidence type="ECO:0000256" key="4">
    <source>
        <dbReference type="ARBA" id="ARBA00022729"/>
    </source>
</evidence>
<dbReference type="NCBIfam" id="NF011678">
    <property type="entry name" value="PRK15098.1"/>
    <property type="match status" value="1"/>
</dbReference>
<evidence type="ECO:0000256" key="2">
    <source>
        <dbReference type="ARBA" id="ARBA00005336"/>
    </source>
</evidence>
<dbReference type="Gene3D" id="3.40.50.1700">
    <property type="entry name" value="Glycoside hydrolase family 3 C-terminal domain"/>
    <property type="match status" value="1"/>
</dbReference>
<evidence type="ECO:0000256" key="5">
    <source>
        <dbReference type="ARBA" id="ARBA00022801"/>
    </source>
</evidence>
<organism evidence="9 10">
    <name type="scientific">Marinigracilibium pacificum</name>
    <dbReference type="NCBI Taxonomy" id="2729599"/>
    <lineage>
        <taxon>Bacteria</taxon>
        <taxon>Pseudomonadati</taxon>
        <taxon>Bacteroidota</taxon>
        <taxon>Cytophagia</taxon>
        <taxon>Cytophagales</taxon>
        <taxon>Flammeovirgaceae</taxon>
        <taxon>Marinigracilibium</taxon>
    </lineage>
</organism>
<dbReference type="EC" id="3.2.1.21" evidence="3"/>
<dbReference type="SUPFAM" id="SSF51445">
    <property type="entry name" value="(Trans)glycosidases"/>
    <property type="match status" value="1"/>
</dbReference>
<accession>A0A848J1X2</accession>
<dbReference type="InterPro" id="IPR036881">
    <property type="entry name" value="Glyco_hydro_3_C_sf"/>
</dbReference>
<sequence length="766" mass="84369">MKHTKLITLIILISSVVAIAYLSASNFDKMSAPENNVDSLLNLMTLEEKIGQLNQYSIGADLTGPGEKEGDQQVRYDLLKSGQVGSVLNLIGAEEAYKTQKFVVENTRLGIPLIFAYDVIHGYKTIFPLPLAESSSWNLDLMKKTAAVAAKEAAAAGIQWTFAPMVDISRDARWGRVMEGAGEDPYLGSLIGVARIQGFQGDDLSDFNTIAACAKHFAGYGFVESGKDYNNVYLGKHQLLNTIIPPFKAGADANVATFMNAFNDIDGIPSTANEYLLRDLLKGQWNYDGVVVSDWNSIGEIVEHGTAANKYEAAVQAMNAGSDIDMEGNAYVQNLKKAVENGDVKIEDINDAVRRVLKLKYDLGLFDDPYKYFDTDREKATLYHDDHVQLAYEAAKESIVLLKNEGDLLPIKDQKLKIGLIGPLMKDKDSPIGNWRAAGESNSAVSLFEGLKEAMPEATFKYAEGCKLSVGPNNFFNPVKIEENDKSGFSKAIEVAKSSDVVIVAMGETAYMSGESRSRSTLDLPGLQPELLKELKKANPNIILVLMNGRPLTLSWEDENIPAIIEAWHLGSKAGNAIADVITGNVNPSGKLTMTFPRTVGQVPIYYNHKNTGRPTAGSNQVFFVHHNDVDSSPLYPFGYGLSYSVFEYSDITISDTLLNMNETIEVSVNISNKSDLDGEEVVQMYIRDVTGSITRPVKELKGFEKILIKPGETKKVSFEISKDQLSFYTRNYEYKAEPGDFIVMIGPNSRDLKSKNFKLITNEKN</sequence>
<reference evidence="9 10" key="1">
    <citation type="submission" date="2020-04" db="EMBL/GenBank/DDBJ databases">
        <title>Flammeovirgaceae bacterium KN852 isolated from deep sea.</title>
        <authorList>
            <person name="Zhang D.-C."/>
        </authorList>
    </citation>
    <scope>NUCLEOTIDE SEQUENCE [LARGE SCALE GENOMIC DNA]</scope>
    <source>
        <strain evidence="9 10">KN852</strain>
    </source>
</reference>
<dbReference type="InterPro" id="IPR051915">
    <property type="entry name" value="Cellulose_Degrad_GH3"/>
</dbReference>
<keyword evidence="5 7" id="KW-0378">Hydrolase</keyword>
<dbReference type="AlphaFoldDB" id="A0A848J1X2"/>
<dbReference type="InterPro" id="IPR036962">
    <property type="entry name" value="Glyco_hydro_3_N_sf"/>
</dbReference>
<dbReference type="InterPro" id="IPR017853">
    <property type="entry name" value="GH"/>
</dbReference>
<dbReference type="InterPro" id="IPR001764">
    <property type="entry name" value="Glyco_hydro_3_N"/>
</dbReference>
<dbReference type="GO" id="GO:0009251">
    <property type="term" value="P:glucan catabolic process"/>
    <property type="evidence" value="ECO:0007669"/>
    <property type="project" value="TreeGrafter"/>
</dbReference>
<dbReference type="Gene3D" id="2.60.40.10">
    <property type="entry name" value="Immunoglobulins"/>
    <property type="match status" value="1"/>
</dbReference>
<dbReference type="Proteomes" id="UP000559010">
    <property type="component" value="Unassembled WGS sequence"/>
</dbReference>
<dbReference type="InterPro" id="IPR002772">
    <property type="entry name" value="Glyco_hydro_3_C"/>
</dbReference>
<evidence type="ECO:0000313" key="9">
    <source>
        <dbReference type="EMBL" id="NMM48540.1"/>
    </source>
</evidence>
<dbReference type="PRINTS" id="PR00133">
    <property type="entry name" value="GLHYDRLASE3"/>
</dbReference>
<evidence type="ECO:0000256" key="3">
    <source>
        <dbReference type="ARBA" id="ARBA00012744"/>
    </source>
</evidence>
<dbReference type="PROSITE" id="PS00775">
    <property type="entry name" value="GLYCOSYL_HYDROL_F3"/>
    <property type="match status" value="1"/>
</dbReference>
<dbReference type="FunFam" id="3.20.20.300:FF:000005">
    <property type="entry name" value="Periplasmic beta-glucosidase"/>
    <property type="match status" value="1"/>
</dbReference>
<keyword evidence="6 7" id="KW-0326">Glycosidase</keyword>
<dbReference type="PANTHER" id="PTHR30620">
    <property type="entry name" value="PERIPLASMIC BETA-GLUCOSIDASE-RELATED"/>
    <property type="match status" value="1"/>
</dbReference>
<proteinExistence type="inferred from homology"/>
<dbReference type="PANTHER" id="PTHR30620:SF16">
    <property type="entry name" value="LYSOSOMAL BETA GLUCOSIDASE"/>
    <property type="match status" value="1"/>
</dbReference>
<dbReference type="FunFam" id="2.60.40.10:FF:000495">
    <property type="entry name" value="Periplasmic beta-glucosidase"/>
    <property type="match status" value="1"/>
</dbReference>
<evidence type="ECO:0000256" key="1">
    <source>
        <dbReference type="ARBA" id="ARBA00000448"/>
    </source>
</evidence>
<name>A0A848J1X2_9BACT</name>
<evidence type="ECO:0000256" key="7">
    <source>
        <dbReference type="RuleBase" id="RU361161"/>
    </source>
</evidence>
<evidence type="ECO:0000313" key="10">
    <source>
        <dbReference type="Proteomes" id="UP000559010"/>
    </source>
</evidence>
<gene>
    <name evidence="9" type="primary">bglX</name>
    <name evidence="9" type="ORF">HH304_09030</name>
</gene>
<protein>
    <recommendedName>
        <fullName evidence="3">beta-glucosidase</fullName>
        <ecNumber evidence="3">3.2.1.21</ecNumber>
    </recommendedName>
</protein>
<dbReference type="SUPFAM" id="SSF52279">
    <property type="entry name" value="Beta-D-glucan exohydrolase, C-terminal domain"/>
    <property type="match status" value="1"/>
</dbReference>
<dbReference type="Pfam" id="PF00933">
    <property type="entry name" value="Glyco_hydro_3"/>
    <property type="match status" value="1"/>
</dbReference>
<dbReference type="GO" id="GO:0008422">
    <property type="term" value="F:beta-glucosidase activity"/>
    <property type="evidence" value="ECO:0007669"/>
    <property type="project" value="UniProtKB-EC"/>
</dbReference>
<dbReference type="InterPro" id="IPR019800">
    <property type="entry name" value="Glyco_hydro_3_AS"/>
</dbReference>
<keyword evidence="4" id="KW-0732">Signal</keyword>
<comment type="catalytic activity">
    <reaction evidence="1">
        <text>Hydrolysis of terminal, non-reducing beta-D-glucosyl residues with release of beta-D-glucose.</text>
        <dbReference type="EC" id="3.2.1.21"/>
    </reaction>
</comment>
<dbReference type="InterPro" id="IPR026891">
    <property type="entry name" value="Fn3-like"/>
</dbReference>
<dbReference type="Pfam" id="PF14310">
    <property type="entry name" value="Fn3-like"/>
    <property type="match status" value="1"/>
</dbReference>
<evidence type="ECO:0000256" key="6">
    <source>
        <dbReference type="ARBA" id="ARBA00023295"/>
    </source>
</evidence>
<keyword evidence="10" id="KW-1185">Reference proteome</keyword>
<evidence type="ECO:0000259" key="8">
    <source>
        <dbReference type="SMART" id="SM01217"/>
    </source>
</evidence>
<dbReference type="InterPro" id="IPR013783">
    <property type="entry name" value="Ig-like_fold"/>
</dbReference>
<dbReference type="EMBL" id="JABBNU010000005">
    <property type="protein sequence ID" value="NMM48540.1"/>
    <property type="molecule type" value="Genomic_DNA"/>
</dbReference>
<dbReference type="SMART" id="SM01217">
    <property type="entry name" value="Fn3_like"/>
    <property type="match status" value="1"/>
</dbReference>